<dbReference type="InterPro" id="IPR014027">
    <property type="entry name" value="UDP-Glc/GDP-Man_DH_C"/>
</dbReference>
<keyword evidence="5 7" id="KW-0520">NAD</keyword>
<dbReference type="OrthoDB" id="5193947at2"/>
<dbReference type="SUPFAM" id="SSF52413">
    <property type="entry name" value="UDP-glucose/GDP-mannose dehydrogenase C-terminal domain"/>
    <property type="match status" value="1"/>
</dbReference>
<feature type="binding site" evidence="10">
    <location>
        <position position="35"/>
    </location>
    <ligand>
        <name>NAD(+)</name>
        <dbReference type="ChEBI" id="CHEBI:57540"/>
    </ligand>
</feature>
<dbReference type="InterPro" id="IPR036220">
    <property type="entry name" value="UDP-Glc/GDP-Man_DH_C_sf"/>
</dbReference>
<dbReference type="Gene3D" id="3.40.50.720">
    <property type="entry name" value="NAD(P)-binding Rossmann-like Domain"/>
    <property type="match status" value="2"/>
</dbReference>
<feature type="binding site" evidence="10">
    <location>
        <position position="121"/>
    </location>
    <ligand>
        <name>NAD(+)</name>
        <dbReference type="ChEBI" id="CHEBI:57540"/>
    </ligand>
</feature>
<dbReference type="PANTHER" id="PTHR43750">
    <property type="entry name" value="UDP-GLUCOSE 6-DEHYDROGENASE TUAD"/>
    <property type="match status" value="1"/>
</dbReference>
<evidence type="ECO:0000256" key="10">
    <source>
        <dbReference type="PIRSR" id="PIRSR500134-3"/>
    </source>
</evidence>
<gene>
    <name evidence="12" type="ORF">E2F48_08185</name>
</gene>
<dbReference type="InterPro" id="IPR036291">
    <property type="entry name" value="NAD(P)-bd_dom_sf"/>
</dbReference>
<dbReference type="Pfam" id="PF00984">
    <property type="entry name" value="UDPG_MGDP_dh"/>
    <property type="match status" value="1"/>
</dbReference>
<feature type="binding site" evidence="9">
    <location>
        <begin position="251"/>
        <end position="255"/>
    </location>
    <ligand>
        <name>substrate</name>
    </ligand>
</feature>
<comment type="catalytic activity">
    <reaction evidence="6 7">
        <text>UDP-alpha-D-glucose + 2 NAD(+) + H2O = UDP-alpha-D-glucuronate + 2 NADH + 3 H(+)</text>
        <dbReference type="Rhea" id="RHEA:23596"/>
        <dbReference type="ChEBI" id="CHEBI:15377"/>
        <dbReference type="ChEBI" id="CHEBI:15378"/>
        <dbReference type="ChEBI" id="CHEBI:57540"/>
        <dbReference type="ChEBI" id="CHEBI:57945"/>
        <dbReference type="ChEBI" id="CHEBI:58052"/>
        <dbReference type="ChEBI" id="CHEBI:58885"/>
        <dbReference type="EC" id="1.1.1.22"/>
    </reaction>
</comment>
<dbReference type="Proteomes" id="UP000295411">
    <property type="component" value="Unassembled WGS sequence"/>
</dbReference>
<reference evidence="12 13" key="1">
    <citation type="submission" date="2019-03" db="EMBL/GenBank/DDBJ databases">
        <title>Arthrobacter sp. nov., an bacterium isolated from biocrust in Mu Us Desert.</title>
        <authorList>
            <person name="Lixiong L."/>
        </authorList>
    </citation>
    <scope>NUCLEOTIDE SEQUENCE [LARGE SCALE GENOMIC DNA]</scope>
    <source>
        <strain evidence="12 13">SLN-3</strain>
    </source>
</reference>
<dbReference type="NCBIfam" id="TIGR03026">
    <property type="entry name" value="NDP-sugDHase"/>
    <property type="match status" value="1"/>
</dbReference>
<dbReference type="Pfam" id="PF03720">
    <property type="entry name" value="UDPG_MGDP_dh_C"/>
    <property type="match status" value="1"/>
</dbReference>
<feature type="binding site" evidence="9">
    <location>
        <position position="206"/>
    </location>
    <ligand>
        <name>substrate</name>
    </ligand>
</feature>
<dbReference type="GO" id="GO:0006065">
    <property type="term" value="P:UDP-glucuronate biosynthetic process"/>
    <property type="evidence" value="ECO:0007669"/>
    <property type="project" value="UniProtKB-UniPathway"/>
</dbReference>
<keyword evidence="13" id="KW-1185">Reference proteome</keyword>
<dbReference type="SMART" id="SM00984">
    <property type="entry name" value="UDPG_MGDP_dh_C"/>
    <property type="match status" value="1"/>
</dbReference>
<evidence type="ECO:0000256" key="7">
    <source>
        <dbReference type="PIRNR" id="PIRNR000124"/>
    </source>
</evidence>
<dbReference type="InterPro" id="IPR014026">
    <property type="entry name" value="UDP-Glc/GDP-Man_DH_dimer"/>
</dbReference>
<evidence type="ECO:0000256" key="6">
    <source>
        <dbReference type="ARBA" id="ARBA00047473"/>
    </source>
</evidence>
<evidence type="ECO:0000256" key="3">
    <source>
        <dbReference type="ARBA" id="ARBA00012954"/>
    </source>
</evidence>
<evidence type="ECO:0000256" key="8">
    <source>
        <dbReference type="PIRSR" id="PIRSR500134-1"/>
    </source>
</evidence>
<dbReference type="InterPro" id="IPR008927">
    <property type="entry name" value="6-PGluconate_DH-like_C_sf"/>
</dbReference>
<feature type="binding site" evidence="9">
    <location>
        <position position="325"/>
    </location>
    <ligand>
        <name>substrate</name>
    </ligand>
</feature>
<feature type="binding site" evidence="10">
    <location>
        <position position="332"/>
    </location>
    <ligand>
        <name>NAD(+)</name>
        <dbReference type="ChEBI" id="CHEBI:57540"/>
    </ligand>
</feature>
<evidence type="ECO:0000256" key="5">
    <source>
        <dbReference type="ARBA" id="ARBA00023027"/>
    </source>
</evidence>
<evidence type="ECO:0000259" key="11">
    <source>
        <dbReference type="SMART" id="SM00984"/>
    </source>
</evidence>
<feature type="active site" description="Nucleophile" evidence="8">
    <location>
        <position position="262"/>
    </location>
</feature>
<sequence length="452" mass="46775">MKISVIGCGYLGAVHAAALSSLGHTVTGIDTDPARAAQLAAGSAPFHEPGLEPLLQGGLRDGTLHFTPDPAAAAGADVHFLCVGTPQEKTTRRADLGYLTSAVEDLAAHLRPGSTVVGKSTVPAGTSAILTRLLAGTGADLGWNPEFLRQGTAVSDSLQPDRLVYGVPDGTAGAQVARVLDEVYAPLLHDGVPRLITGLATAELTKSAANAFLALKISYLNGIAELCENAGGDVVHLAQALGLDARIGPRYLQAGAGFGGGCLPKDIRALQAQAEDAGAGSLGRLLALVDTLNTETRHRIHESARQMCGGQLAGRRITVLGAAFKPDTDDIRDSPALDIALRLAGSGAVVTVTDPRAAGQPWFRYPELRFEPETAAALRGAELTVLLTEWAEYLALDPRGVSSLVDRCAVLDGRNALDAAAWRAAGWFHRGIGRGRRAGLSTIDAAHSGVGS</sequence>
<dbReference type="InterPro" id="IPR001732">
    <property type="entry name" value="UDP-Glc/GDP-Man_DH_N"/>
</dbReference>
<dbReference type="UniPathway" id="UPA00038">
    <property type="reaction ID" value="UER00491"/>
</dbReference>
<dbReference type="SUPFAM" id="SSF48179">
    <property type="entry name" value="6-phosphogluconate dehydrogenase C-terminal domain-like"/>
    <property type="match status" value="1"/>
</dbReference>
<evidence type="ECO:0000256" key="2">
    <source>
        <dbReference type="ARBA" id="ARBA00006601"/>
    </source>
</evidence>
<dbReference type="Gene3D" id="1.20.5.100">
    <property type="entry name" value="Cytochrome c1, transmembrane anchor, C-terminal"/>
    <property type="match status" value="1"/>
</dbReference>
<organism evidence="12 13">
    <name type="scientific">Arthrobacter crusticola</name>
    <dbReference type="NCBI Taxonomy" id="2547960"/>
    <lineage>
        <taxon>Bacteria</taxon>
        <taxon>Bacillati</taxon>
        <taxon>Actinomycetota</taxon>
        <taxon>Actinomycetes</taxon>
        <taxon>Micrococcales</taxon>
        <taxon>Micrococcaceae</taxon>
        <taxon>Arthrobacter</taxon>
    </lineage>
</organism>
<feature type="domain" description="UDP-glucose/GDP-mannose dehydrogenase C-terminal" evidence="11">
    <location>
        <begin position="318"/>
        <end position="419"/>
    </location>
</feature>
<feature type="binding site" evidence="10">
    <location>
        <position position="85"/>
    </location>
    <ligand>
        <name>NAD(+)</name>
        <dbReference type="ChEBI" id="CHEBI:57540"/>
    </ligand>
</feature>
<evidence type="ECO:0000313" key="12">
    <source>
        <dbReference type="EMBL" id="TDK25251.1"/>
    </source>
</evidence>
<evidence type="ECO:0000313" key="13">
    <source>
        <dbReference type="Proteomes" id="UP000295411"/>
    </source>
</evidence>
<dbReference type="PIRSF" id="PIRSF500134">
    <property type="entry name" value="UDPglc_DH_bac"/>
    <property type="match status" value="1"/>
</dbReference>
<dbReference type="SUPFAM" id="SSF51735">
    <property type="entry name" value="NAD(P)-binding Rossmann-fold domains"/>
    <property type="match status" value="1"/>
</dbReference>
<comment type="pathway">
    <text evidence="1">Nucleotide-sugar biosynthesis; UDP-alpha-D-glucuronate biosynthesis; UDP-alpha-D-glucuronate from UDP-alpha-D-glucose: step 1/1.</text>
</comment>
<comment type="similarity">
    <text evidence="2 7">Belongs to the UDP-glucose/GDP-mannose dehydrogenase family.</text>
</comment>
<evidence type="ECO:0000256" key="4">
    <source>
        <dbReference type="ARBA" id="ARBA00023002"/>
    </source>
</evidence>
<feature type="binding site" evidence="9">
    <location>
        <position position="259"/>
    </location>
    <ligand>
        <name>substrate</name>
    </ligand>
</feature>
<dbReference type="EMBL" id="SMTK01000003">
    <property type="protein sequence ID" value="TDK25251.1"/>
    <property type="molecule type" value="Genomic_DNA"/>
</dbReference>
<feature type="binding site" evidence="10">
    <location>
        <position position="265"/>
    </location>
    <ligand>
        <name>NAD(+)</name>
        <dbReference type="ChEBI" id="CHEBI:57540"/>
    </ligand>
</feature>
<dbReference type="PANTHER" id="PTHR43750:SF3">
    <property type="entry name" value="UDP-GLUCOSE 6-DEHYDROGENASE TUAD"/>
    <property type="match status" value="1"/>
</dbReference>
<dbReference type="GO" id="GO:0051287">
    <property type="term" value="F:NAD binding"/>
    <property type="evidence" value="ECO:0007669"/>
    <property type="project" value="InterPro"/>
</dbReference>
<protein>
    <recommendedName>
        <fullName evidence="3 7">UDP-glucose 6-dehydrogenase</fullName>
        <ecNumber evidence="3 7">1.1.1.22</ecNumber>
    </recommendedName>
</protein>
<evidence type="ECO:0000256" key="1">
    <source>
        <dbReference type="ARBA" id="ARBA00004701"/>
    </source>
</evidence>
<dbReference type="Pfam" id="PF03721">
    <property type="entry name" value="UDPG_MGDP_dh_N"/>
    <property type="match status" value="1"/>
</dbReference>
<dbReference type="AlphaFoldDB" id="A0A4R5TVV3"/>
<dbReference type="RefSeq" id="WP_133403529.1">
    <property type="nucleotide sequence ID" value="NZ_SMTK01000003.1"/>
</dbReference>
<dbReference type="InterPro" id="IPR028357">
    <property type="entry name" value="UDPglc_DH_bac"/>
</dbReference>
<dbReference type="PIRSF" id="PIRSF000124">
    <property type="entry name" value="UDPglc_GDPman_dh"/>
    <property type="match status" value="1"/>
</dbReference>
<dbReference type="InterPro" id="IPR017476">
    <property type="entry name" value="UDP-Glc/GDP-Man"/>
</dbReference>
<dbReference type="EC" id="1.1.1.22" evidence="3 7"/>
<keyword evidence="4 7" id="KW-0560">Oxidoreductase</keyword>
<accession>A0A4R5TVV3</accession>
<evidence type="ECO:0000256" key="9">
    <source>
        <dbReference type="PIRSR" id="PIRSR500134-2"/>
    </source>
</evidence>
<proteinExistence type="inferred from homology"/>
<dbReference type="GO" id="GO:0003979">
    <property type="term" value="F:UDP-glucose 6-dehydrogenase activity"/>
    <property type="evidence" value="ECO:0007669"/>
    <property type="project" value="UniProtKB-EC"/>
</dbReference>
<dbReference type="GO" id="GO:0000271">
    <property type="term" value="P:polysaccharide biosynthetic process"/>
    <property type="evidence" value="ECO:0007669"/>
    <property type="project" value="InterPro"/>
</dbReference>
<feature type="binding site" evidence="10">
    <location>
        <position position="30"/>
    </location>
    <ligand>
        <name>NAD(+)</name>
        <dbReference type="ChEBI" id="CHEBI:57540"/>
    </ligand>
</feature>
<name>A0A4R5TVV3_9MICC</name>
<comment type="caution">
    <text evidence="12">The sequence shown here is derived from an EMBL/GenBank/DDBJ whole genome shotgun (WGS) entry which is preliminary data.</text>
</comment>